<dbReference type="InterPro" id="IPR001810">
    <property type="entry name" value="F-box_dom"/>
</dbReference>
<gene>
    <name evidence="2" type="ORF">RDB_LOCUS148962</name>
</gene>
<dbReference type="InterPro" id="IPR036047">
    <property type="entry name" value="F-box-like_dom_sf"/>
</dbReference>
<dbReference type="PROSITE" id="PS50181">
    <property type="entry name" value="FBOX"/>
    <property type="match status" value="1"/>
</dbReference>
<sequence length="609" mass="69337">MPSSACLGNLPIEIITSILKLCDSCTILRFSTTNKGYHRVICNSSSLQLLIELESNGLEVFDKTPGVSDQLTLEQLRHHLLIRRSLKHSEPPWYQSVEHRGPGTRICGYSIQDNHCFGPYDEDDLGLSDGLHYNSLSIIDLCRREYKESRQLEFRTRFQSFAIDLTQELVVLVEDRWGTPTLARFHFRSTIDGEPHPLARHPTISIQLDNIQVENFQPDLGSDIFLPNPILEIQTEIAGKLLMVGCRWVVIECSIYEVLIFDWVSGVLLGKIRSETTIAATFALLDNDHLLLYSATSKNRSSYPDVIALLVYQVPCIALSGGDENGHFETASYPCFDPILVLEFPPLQESMKFLRTISFKLPTNPGVGQAMFHGLPSFTCSRVPIIDLQIPLYYPAQDSKDNHTLEPGLRIPRIFSYQVYVCTSHIFKRLARQRREPTTIPWNDWGPCATRWFEVKNRSPVVGSQCVQWIDNGDYHKLSSIEFNPHSIETYSTPFSSSSIPSDQVFRGRRPIHDYFPRQSPGITTRAGKIIIPPPMPVEMIGSDNKSIFHLGFKEPVESCLPYRITSPRALSKMPKCERWEIQGHFLVGYTGRRRDNLQAKPVLMYNIH</sequence>
<protein>
    <recommendedName>
        <fullName evidence="1">F-box domain-containing protein</fullName>
    </recommendedName>
</protein>
<comment type="caution">
    <text evidence="2">The sequence shown here is derived from an EMBL/GenBank/DDBJ whole genome shotgun (WGS) entry which is preliminary data.</text>
</comment>
<proteinExistence type="predicted"/>
<dbReference type="Proteomes" id="UP000663841">
    <property type="component" value="Unassembled WGS sequence"/>
</dbReference>
<dbReference type="Pfam" id="PF00646">
    <property type="entry name" value="F-box"/>
    <property type="match status" value="1"/>
</dbReference>
<dbReference type="SUPFAM" id="SSF81383">
    <property type="entry name" value="F-box domain"/>
    <property type="match status" value="1"/>
</dbReference>
<dbReference type="EMBL" id="CAJMWW010000241">
    <property type="protein sequence ID" value="CAE6459770.1"/>
    <property type="molecule type" value="Genomic_DNA"/>
</dbReference>
<feature type="domain" description="F-box" evidence="1">
    <location>
        <begin position="4"/>
        <end position="50"/>
    </location>
</feature>
<dbReference type="AlphaFoldDB" id="A0A8H3GL57"/>
<organism evidence="2 3">
    <name type="scientific">Rhizoctonia solani</name>
    <dbReference type="NCBI Taxonomy" id="456999"/>
    <lineage>
        <taxon>Eukaryota</taxon>
        <taxon>Fungi</taxon>
        <taxon>Dikarya</taxon>
        <taxon>Basidiomycota</taxon>
        <taxon>Agaricomycotina</taxon>
        <taxon>Agaricomycetes</taxon>
        <taxon>Cantharellales</taxon>
        <taxon>Ceratobasidiaceae</taxon>
        <taxon>Rhizoctonia</taxon>
    </lineage>
</organism>
<dbReference type="CDD" id="cd09917">
    <property type="entry name" value="F-box_SF"/>
    <property type="match status" value="1"/>
</dbReference>
<evidence type="ECO:0000313" key="2">
    <source>
        <dbReference type="EMBL" id="CAE6459770.1"/>
    </source>
</evidence>
<evidence type="ECO:0000259" key="1">
    <source>
        <dbReference type="PROSITE" id="PS50181"/>
    </source>
</evidence>
<name>A0A8H3GL57_9AGAM</name>
<evidence type="ECO:0000313" key="3">
    <source>
        <dbReference type="Proteomes" id="UP000663841"/>
    </source>
</evidence>
<reference evidence="2" key="1">
    <citation type="submission" date="2021-01" db="EMBL/GenBank/DDBJ databases">
        <authorList>
            <person name="Kaushik A."/>
        </authorList>
    </citation>
    <scope>NUCLEOTIDE SEQUENCE</scope>
    <source>
        <strain evidence="2">AG3-T5</strain>
    </source>
</reference>
<accession>A0A8H3GL57</accession>